<accession>A9FCB5</accession>
<evidence type="ECO:0000256" key="1">
    <source>
        <dbReference type="SAM" id="MobiDB-lite"/>
    </source>
</evidence>
<sequence length="51" mass="5250">MRGTASGLACCSASSSDGVASDCVEPSDAHSCENLRYDATVRAPERKSNDA</sequence>
<dbReference type="HOGENOM" id="CLU_3103901_0_0_7"/>
<organism evidence="2 3">
    <name type="scientific">Sorangium cellulosum (strain So ce56)</name>
    <name type="common">Polyangium cellulosum (strain So ce56)</name>
    <dbReference type="NCBI Taxonomy" id="448385"/>
    <lineage>
        <taxon>Bacteria</taxon>
        <taxon>Pseudomonadati</taxon>
        <taxon>Myxococcota</taxon>
        <taxon>Polyangia</taxon>
        <taxon>Polyangiales</taxon>
        <taxon>Polyangiaceae</taxon>
        <taxon>Sorangium</taxon>
    </lineage>
</organism>
<evidence type="ECO:0000313" key="2">
    <source>
        <dbReference type="EMBL" id="CAN91646.1"/>
    </source>
</evidence>
<proteinExistence type="predicted"/>
<dbReference type="EMBL" id="AM746676">
    <property type="protein sequence ID" value="CAN91646.1"/>
    <property type="molecule type" value="Genomic_DNA"/>
</dbReference>
<dbReference type="STRING" id="448385.sce1488"/>
<protein>
    <submittedName>
        <fullName evidence="2">Uncharacterized protein</fullName>
    </submittedName>
</protein>
<reference evidence="2 3" key="1">
    <citation type="journal article" date="2007" name="Nat. Biotechnol.">
        <title>Complete genome sequence of the myxobacterium Sorangium cellulosum.</title>
        <authorList>
            <person name="Schneiker S."/>
            <person name="Perlova O."/>
            <person name="Kaiser O."/>
            <person name="Gerth K."/>
            <person name="Alici A."/>
            <person name="Altmeyer M.O."/>
            <person name="Bartels D."/>
            <person name="Bekel T."/>
            <person name="Beyer S."/>
            <person name="Bode E."/>
            <person name="Bode H.B."/>
            <person name="Bolten C.J."/>
            <person name="Choudhuri J.V."/>
            <person name="Doss S."/>
            <person name="Elnakady Y.A."/>
            <person name="Frank B."/>
            <person name="Gaigalat L."/>
            <person name="Goesmann A."/>
            <person name="Groeger C."/>
            <person name="Gross F."/>
            <person name="Jelsbak L."/>
            <person name="Jelsbak L."/>
            <person name="Kalinowski J."/>
            <person name="Kegler C."/>
            <person name="Knauber T."/>
            <person name="Konietzny S."/>
            <person name="Kopp M."/>
            <person name="Krause L."/>
            <person name="Krug D."/>
            <person name="Linke B."/>
            <person name="Mahmud T."/>
            <person name="Martinez-Arias R."/>
            <person name="McHardy A.C."/>
            <person name="Merai M."/>
            <person name="Meyer F."/>
            <person name="Mormann S."/>
            <person name="Munoz-Dorado J."/>
            <person name="Perez J."/>
            <person name="Pradella S."/>
            <person name="Rachid S."/>
            <person name="Raddatz G."/>
            <person name="Rosenau F."/>
            <person name="Rueckert C."/>
            <person name="Sasse F."/>
            <person name="Scharfe M."/>
            <person name="Schuster S.C."/>
            <person name="Suen G."/>
            <person name="Treuner-Lange A."/>
            <person name="Velicer G.J."/>
            <person name="Vorholter F.-J."/>
            <person name="Weissman K.J."/>
            <person name="Welch R.D."/>
            <person name="Wenzel S.C."/>
            <person name="Whitworth D.E."/>
            <person name="Wilhelm S."/>
            <person name="Wittmann C."/>
            <person name="Bloecker H."/>
            <person name="Puehler A."/>
            <person name="Mueller R."/>
        </authorList>
    </citation>
    <scope>NUCLEOTIDE SEQUENCE [LARGE SCALE GENOMIC DNA]</scope>
    <source>
        <strain evidence="3">So ce56</strain>
    </source>
</reference>
<keyword evidence="3" id="KW-1185">Reference proteome</keyword>
<feature type="region of interest" description="Disordered" evidence="1">
    <location>
        <begin position="1"/>
        <end position="20"/>
    </location>
</feature>
<gene>
    <name evidence="2" type="ordered locus">sce1488</name>
</gene>
<name>A9FCB5_SORC5</name>
<dbReference type="Proteomes" id="UP000002139">
    <property type="component" value="Chromosome"/>
</dbReference>
<dbReference type="AlphaFoldDB" id="A9FCB5"/>
<evidence type="ECO:0000313" key="3">
    <source>
        <dbReference type="Proteomes" id="UP000002139"/>
    </source>
</evidence>
<dbReference type="KEGG" id="scl:sce1488"/>